<dbReference type="PANTHER" id="PTHR43723">
    <property type="entry name" value="COBALT TRANSPORT PROTEIN CBIQ"/>
    <property type="match status" value="1"/>
</dbReference>
<dbReference type="NCBIfam" id="TIGR02454">
    <property type="entry name" value="ECF_T_CbiQ"/>
    <property type="match status" value="1"/>
</dbReference>
<keyword evidence="5 6" id="KW-0472">Membrane</keyword>
<evidence type="ECO:0000313" key="8">
    <source>
        <dbReference type="Proteomes" id="UP000027936"/>
    </source>
</evidence>
<keyword evidence="2" id="KW-1003">Cell membrane</keyword>
<comment type="subcellular location">
    <subcellularLocation>
        <location evidence="1">Cell membrane</location>
        <topology evidence="1">Multi-pass membrane protein</topology>
    </subcellularLocation>
</comment>
<dbReference type="AlphaFoldDB" id="A0A072NNC4"/>
<evidence type="ECO:0000256" key="5">
    <source>
        <dbReference type="ARBA" id="ARBA00023136"/>
    </source>
</evidence>
<dbReference type="Pfam" id="PF02361">
    <property type="entry name" value="CbiQ"/>
    <property type="match status" value="1"/>
</dbReference>
<dbReference type="PANTHER" id="PTHR43723:SF1">
    <property type="entry name" value="COBALT TRANSPORT PROTEIN CBIQ"/>
    <property type="match status" value="1"/>
</dbReference>
<proteinExistence type="predicted"/>
<evidence type="ECO:0000256" key="1">
    <source>
        <dbReference type="ARBA" id="ARBA00004651"/>
    </source>
</evidence>
<keyword evidence="4 6" id="KW-1133">Transmembrane helix</keyword>
<dbReference type="GO" id="GO:0006824">
    <property type="term" value="P:cobalt ion transport"/>
    <property type="evidence" value="ECO:0007669"/>
    <property type="project" value="InterPro"/>
</dbReference>
<reference evidence="7 8" key="1">
    <citation type="submission" date="2014-04" db="EMBL/GenBank/DDBJ databases">
        <title>Draft genome sequence of Bacillus azotoformans MEV2011, a (co-) denitrifying strain unable to grow in the presence of oxygen.</title>
        <authorList>
            <person name="Nielsen M."/>
            <person name="Schreiber L."/>
            <person name="Finster K."/>
            <person name="Schramm A."/>
        </authorList>
    </citation>
    <scope>NUCLEOTIDE SEQUENCE [LARGE SCALE GENOMIC DNA]</scope>
    <source>
        <strain evidence="7 8">MEV2011</strain>
    </source>
</reference>
<dbReference type="OrthoDB" id="9815246at2"/>
<dbReference type="GO" id="GO:0043190">
    <property type="term" value="C:ATP-binding cassette (ABC) transporter complex"/>
    <property type="evidence" value="ECO:0007669"/>
    <property type="project" value="InterPro"/>
</dbReference>
<accession>A0A072NNC4</accession>
<dbReference type="EMBL" id="JJRY01000005">
    <property type="protein sequence ID" value="KEF38956.1"/>
    <property type="molecule type" value="Genomic_DNA"/>
</dbReference>
<protein>
    <submittedName>
        <fullName evidence="7">Cobalt ABC transporter, permease protein CbiQ</fullName>
    </submittedName>
</protein>
<comment type="caution">
    <text evidence="7">The sequence shown here is derived from an EMBL/GenBank/DDBJ whole genome shotgun (WGS) entry which is preliminary data.</text>
</comment>
<dbReference type="PATRIC" id="fig|1348973.3.peg.1733"/>
<feature type="transmembrane region" description="Helical" evidence="6">
    <location>
        <begin position="120"/>
        <end position="143"/>
    </location>
</feature>
<evidence type="ECO:0000256" key="4">
    <source>
        <dbReference type="ARBA" id="ARBA00022989"/>
    </source>
</evidence>
<dbReference type="InterPro" id="IPR052770">
    <property type="entry name" value="Cobalt_transport_CbiQ"/>
</dbReference>
<dbReference type="RefSeq" id="WP_035194970.1">
    <property type="nucleotide sequence ID" value="NZ_JJRY01000005.1"/>
</dbReference>
<dbReference type="Proteomes" id="UP000027936">
    <property type="component" value="Unassembled WGS sequence"/>
</dbReference>
<dbReference type="InterPro" id="IPR012809">
    <property type="entry name" value="ECF_CbiQ"/>
</dbReference>
<keyword evidence="3 6" id="KW-0812">Transmembrane</keyword>
<feature type="transmembrane region" description="Helical" evidence="6">
    <location>
        <begin position="242"/>
        <end position="259"/>
    </location>
</feature>
<organism evidence="7 8">
    <name type="scientific">Schinkia azotoformans MEV2011</name>
    <dbReference type="NCBI Taxonomy" id="1348973"/>
    <lineage>
        <taxon>Bacteria</taxon>
        <taxon>Bacillati</taxon>
        <taxon>Bacillota</taxon>
        <taxon>Bacilli</taxon>
        <taxon>Bacillales</taxon>
        <taxon>Bacillaceae</taxon>
        <taxon>Calidifontibacillus/Schinkia group</taxon>
        <taxon>Schinkia</taxon>
    </lineage>
</organism>
<feature type="transmembrane region" description="Helical" evidence="6">
    <location>
        <begin position="155"/>
        <end position="173"/>
    </location>
</feature>
<feature type="transmembrane region" description="Helical" evidence="6">
    <location>
        <begin position="20"/>
        <end position="51"/>
    </location>
</feature>
<evidence type="ECO:0000313" key="7">
    <source>
        <dbReference type="EMBL" id="KEF38956.1"/>
    </source>
</evidence>
<evidence type="ECO:0000256" key="3">
    <source>
        <dbReference type="ARBA" id="ARBA00022692"/>
    </source>
</evidence>
<sequence>MNIQIDTLSYNSRFRKVPPIYKIIFTILLCVMVFLSHIPVQITIFLGVFVFLCCYEKIPVGVLLKWIAVPSLFLFASMPAIILQVSNLNEINSDIWLSIIKIDNWQIYISESGLGLAKAIIFRSLSLFICVFALVMTAPFNEILHALHKMRTPQVLLDILVGMYRFIFIFLRYAGELYMVFQSRGGNVTWKRTFHSVGLVIVQLFMKTFEKYKRMLLVMESRGFHDQLYYADEQRKMAPRKFTGGALFILFILIGLEWWCRGS</sequence>
<name>A0A072NNC4_SCHAZ</name>
<gene>
    <name evidence="7" type="ORF">M670_01773</name>
</gene>
<dbReference type="CDD" id="cd16914">
    <property type="entry name" value="EcfT"/>
    <property type="match status" value="1"/>
</dbReference>
<dbReference type="InterPro" id="IPR003339">
    <property type="entry name" value="ABC/ECF_trnsptr_transmembrane"/>
</dbReference>
<feature type="transmembrane region" description="Helical" evidence="6">
    <location>
        <begin position="63"/>
        <end position="83"/>
    </location>
</feature>
<evidence type="ECO:0000256" key="2">
    <source>
        <dbReference type="ARBA" id="ARBA00022475"/>
    </source>
</evidence>
<evidence type="ECO:0000256" key="6">
    <source>
        <dbReference type="SAM" id="Phobius"/>
    </source>
</evidence>